<evidence type="ECO:0000256" key="6">
    <source>
        <dbReference type="ARBA" id="ARBA00023026"/>
    </source>
</evidence>
<evidence type="ECO:0000313" key="10">
    <source>
        <dbReference type="EMBL" id="THD73345.1"/>
    </source>
</evidence>
<proteinExistence type="predicted"/>
<sequence length="880" mass="88954">MPTGYLISLGDGSLDSGDTLGTSAYSFSTASVIGTGSVSFTGELYRHYNVSDYNLTGTYYEATDGNVYFVPSTFPRRMNSAEVNDHPQYPPADGIVEGTGGDDVIDGSYLDTDGDQVDSGQGTGPAGMGDSIAAGDGNDTVDGGAGDDTISGGGGADSILGGEGDDSISGDGINDASATSESLNWSDAGADEEDISGGFTQSTGVMDVTVGFTDDGNSTGITVESTGSNYVGTGEPFDPNSTLSLTGSGVGDTSTTTITFDTNQPDSYSDNVENVTFRINDIDGSANSWQDIITITAIDANGNPVTIQLSGNGDDNINGNVITATLTPNYFTDQNGSVLVTIPGPVHSITIHYGNGYGNGQALAISDVHFDTIPLTPGDDTIDGGAGDDWISGDGGADSLMGGEGSDTLIGGDGNDTLAGGAGGDRLSGGAGMDFLDYSESDAGVNIDLGAGTASGGHATGDTLAGGLDGIIGSDWDDTLVGYDGQGADWTNVFYGGAGNDYLDGAGGDDSLYGGTGDDTILGGAGSDVIEGGDGDDLIDGGTGDDNIDGGAGADTIEGGDGSDVIEGGDGSDVISGGAGSDILSGGAGDDTLTGGAGADILTGGAGNDALFLGGGDIAQGGEGDDVFHITGGGGTITIDGGEGGEGDGDTLDFGGTIDWGSINYTSTDPGNLAGSVTLADGTVVTFENIESVVICFKAGTRIQTPHGPRAIETLRAGDLVITRDNGVQPVRWAGRRRVPGTGEFAPIRFAPGTFGNDRPLFVSPQHRMLHRSATATLLFDTPEVLVAARHLVNGRSVRQVAKDEIDYVHILFDRHEIIFAEGAPSESFHPGQYGLNGVMGAAREELFALFPELRADPDSFGDTARRCLREYEARLLHPA</sequence>
<dbReference type="PRINTS" id="PR00313">
    <property type="entry name" value="CABNDNGRPT"/>
</dbReference>
<feature type="region of interest" description="Disordered" evidence="8">
    <location>
        <begin position="79"/>
        <end position="202"/>
    </location>
</feature>
<dbReference type="GO" id="GO:0005509">
    <property type="term" value="F:calcium ion binding"/>
    <property type="evidence" value="ECO:0007669"/>
    <property type="project" value="InterPro"/>
</dbReference>
<dbReference type="GO" id="GO:0005576">
    <property type="term" value="C:extracellular region"/>
    <property type="evidence" value="ECO:0007669"/>
    <property type="project" value="UniProtKB-SubCell"/>
</dbReference>
<dbReference type="Proteomes" id="UP000306113">
    <property type="component" value="Unassembled WGS sequence"/>
</dbReference>
<feature type="compositionally biased region" description="Gly residues" evidence="8">
    <location>
        <begin position="143"/>
        <end position="156"/>
    </location>
</feature>
<dbReference type="EMBL" id="SSMD01000005">
    <property type="protein sequence ID" value="THD73345.1"/>
    <property type="molecule type" value="Genomic_DNA"/>
</dbReference>
<dbReference type="InterPro" id="IPR003995">
    <property type="entry name" value="RTX_toxin_determinant-A"/>
</dbReference>
<dbReference type="AlphaFoldDB" id="A0A4S3M8Z5"/>
<keyword evidence="3" id="KW-0964">Secreted</keyword>
<evidence type="ECO:0000256" key="1">
    <source>
        <dbReference type="ARBA" id="ARBA00004370"/>
    </source>
</evidence>
<dbReference type="Pfam" id="PF13403">
    <property type="entry name" value="Hint_2"/>
    <property type="match status" value="1"/>
</dbReference>
<dbReference type="InterPro" id="IPR036844">
    <property type="entry name" value="Hint_dom_sf"/>
</dbReference>
<evidence type="ECO:0000256" key="5">
    <source>
        <dbReference type="ARBA" id="ARBA00022737"/>
    </source>
</evidence>
<dbReference type="InterPro" id="IPR001343">
    <property type="entry name" value="Hemolysn_Ca-bd"/>
</dbReference>
<name>A0A4S3M8Z5_9RHOB</name>
<dbReference type="SUPFAM" id="SSF51120">
    <property type="entry name" value="beta-Roll"/>
    <property type="match status" value="3"/>
</dbReference>
<dbReference type="InterPro" id="IPR028992">
    <property type="entry name" value="Hedgehog/Intein_dom"/>
</dbReference>
<dbReference type="InterPro" id="IPR011049">
    <property type="entry name" value="Serralysin-like_metalloprot_C"/>
</dbReference>
<organism evidence="10 11">
    <name type="scientific">Thalassobius vesicularis</name>
    <dbReference type="NCBI Taxonomy" id="1294297"/>
    <lineage>
        <taxon>Bacteria</taxon>
        <taxon>Pseudomonadati</taxon>
        <taxon>Pseudomonadota</taxon>
        <taxon>Alphaproteobacteria</taxon>
        <taxon>Rhodobacterales</taxon>
        <taxon>Roseobacteraceae</taxon>
        <taxon>Thalassovita</taxon>
    </lineage>
</organism>
<dbReference type="InterPro" id="IPR018511">
    <property type="entry name" value="Hemolysin-typ_Ca-bd_CS"/>
</dbReference>
<dbReference type="GO" id="GO:0090729">
    <property type="term" value="F:toxin activity"/>
    <property type="evidence" value="ECO:0007669"/>
    <property type="project" value="UniProtKB-KW"/>
</dbReference>
<dbReference type="RefSeq" id="WP_136339474.1">
    <property type="nucleotide sequence ID" value="NZ_SSMD01000005.1"/>
</dbReference>
<evidence type="ECO:0000256" key="3">
    <source>
        <dbReference type="ARBA" id="ARBA00022525"/>
    </source>
</evidence>
<reference evidence="10 11" key="1">
    <citation type="submission" date="2019-04" db="EMBL/GenBank/DDBJ databases">
        <title>Draft genome sequence of Youngimonas vesicularis.</title>
        <authorList>
            <person name="Hameed A."/>
        </authorList>
    </citation>
    <scope>NUCLEOTIDE SEQUENCE [LARGE SCALE GENOMIC DNA]</scope>
    <source>
        <strain evidence="10 11">CC-AMW-E</strain>
    </source>
</reference>
<keyword evidence="7" id="KW-0472">Membrane</keyword>
<dbReference type="PRINTS" id="PR01488">
    <property type="entry name" value="RTXTOXINA"/>
</dbReference>
<evidence type="ECO:0000256" key="7">
    <source>
        <dbReference type="ARBA" id="ARBA00023136"/>
    </source>
</evidence>
<dbReference type="PANTHER" id="PTHR38340:SF1">
    <property type="entry name" value="S-LAYER PROTEIN"/>
    <property type="match status" value="1"/>
</dbReference>
<dbReference type="SUPFAM" id="SSF51294">
    <property type="entry name" value="Hedgehog/intein (Hint) domain"/>
    <property type="match status" value="1"/>
</dbReference>
<dbReference type="InterPro" id="IPR050557">
    <property type="entry name" value="RTX_toxin/Mannuronan_C5-epim"/>
</dbReference>
<dbReference type="OrthoDB" id="6305173at2"/>
<evidence type="ECO:0000259" key="9">
    <source>
        <dbReference type="Pfam" id="PF13403"/>
    </source>
</evidence>
<protein>
    <submittedName>
        <fullName evidence="10">Type I secretion protein</fullName>
    </submittedName>
</protein>
<comment type="subcellular location">
    <subcellularLocation>
        <location evidence="1">Membrane</location>
    </subcellularLocation>
    <subcellularLocation>
        <location evidence="2">Secreted</location>
    </subcellularLocation>
</comment>
<evidence type="ECO:0000256" key="4">
    <source>
        <dbReference type="ARBA" id="ARBA00022656"/>
    </source>
</evidence>
<feature type="domain" description="Hedgehog/Intein (Hint)" evidence="9">
    <location>
        <begin position="695"/>
        <end position="833"/>
    </location>
</feature>
<dbReference type="PROSITE" id="PS00330">
    <property type="entry name" value="HEMOLYSIN_CALCIUM"/>
    <property type="match status" value="8"/>
</dbReference>
<dbReference type="Gene3D" id="2.170.16.10">
    <property type="entry name" value="Hedgehog/Intein (Hint) domain"/>
    <property type="match status" value="1"/>
</dbReference>
<keyword evidence="5" id="KW-0677">Repeat</keyword>
<dbReference type="GO" id="GO:0016020">
    <property type="term" value="C:membrane"/>
    <property type="evidence" value="ECO:0007669"/>
    <property type="project" value="UniProtKB-SubCell"/>
</dbReference>
<dbReference type="Pfam" id="PF00353">
    <property type="entry name" value="HemolysinCabind"/>
    <property type="match status" value="5"/>
</dbReference>
<feature type="compositionally biased region" description="Polar residues" evidence="8">
    <location>
        <begin position="176"/>
        <end position="185"/>
    </location>
</feature>
<keyword evidence="11" id="KW-1185">Reference proteome</keyword>
<dbReference type="Gene3D" id="2.150.10.10">
    <property type="entry name" value="Serralysin-like metalloprotease, C-terminal"/>
    <property type="match status" value="5"/>
</dbReference>
<keyword evidence="4" id="KW-0800">Toxin</keyword>
<keyword evidence="6" id="KW-0843">Virulence</keyword>
<evidence type="ECO:0000256" key="2">
    <source>
        <dbReference type="ARBA" id="ARBA00004613"/>
    </source>
</evidence>
<evidence type="ECO:0000313" key="11">
    <source>
        <dbReference type="Proteomes" id="UP000306113"/>
    </source>
</evidence>
<gene>
    <name evidence="10" type="ORF">E7681_11650</name>
</gene>
<comment type="caution">
    <text evidence="10">The sequence shown here is derived from an EMBL/GenBank/DDBJ whole genome shotgun (WGS) entry which is preliminary data.</text>
</comment>
<dbReference type="PANTHER" id="PTHR38340">
    <property type="entry name" value="S-LAYER PROTEIN"/>
    <property type="match status" value="1"/>
</dbReference>
<evidence type="ECO:0000256" key="8">
    <source>
        <dbReference type="SAM" id="MobiDB-lite"/>
    </source>
</evidence>
<accession>A0A4S3M8Z5</accession>